<dbReference type="SUPFAM" id="SSF103481">
    <property type="entry name" value="Multidrug resistance efflux transporter EmrE"/>
    <property type="match status" value="2"/>
</dbReference>
<dbReference type="Proteomes" id="UP000634308">
    <property type="component" value="Unassembled WGS sequence"/>
</dbReference>
<dbReference type="InterPro" id="IPR050638">
    <property type="entry name" value="AA-Vitamin_Transporters"/>
</dbReference>
<evidence type="ECO:0000256" key="3">
    <source>
        <dbReference type="ARBA" id="ARBA00022692"/>
    </source>
</evidence>
<evidence type="ECO:0000313" key="8">
    <source>
        <dbReference type="EMBL" id="GGR46835.1"/>
    </source>
</evidence>
<feature type="transmembrane region" description="Helical" evidence="6">
    <location>
        <begin position="259"/>
        <end position="277"/>
    </location>
</feature>
<keyword evidence="9" id="KW-1185">Reference proteome</keyword>
<feature type="domain" description="EamA" evidence="7">
    <location>
        <begin position="168"/>
        <end position="300"/>
    </location>
</feature>
<evidence type="ECO:0000256" key="1">
    <source>
        <dbReference type="ARBA" id="ARBA00004141"/>
    </source>
</evidence>
<keyword evidence="3 6" id="KW-0812">Transmembrane</keyword>
<dbReference type="InterPro" id="IPR000620">
    <property type="entry name" value="EamA_dom"/>
</dbReference>
<gene>
    <name evidence="8" type="ORF">GCM10008959_04840</name>
</gene>
<sequence>MLPTHPAAPATLAGPDARATRLALTGVIVTVTIWGGNVVLLKTLLSHLNAESINTGRFLLASAVLVTLAVRAHGWPRWTWQTWLTVAGVGLLGNSVFQTLFLIGIRLSPAGVAGVVNGMVPVLVLPLGLLLGTRVTRRQATGVAVAFGGLLTLLLLTRQPGSPVTPGGMAWLLAAATAWALYTLFNRTLSGRLGALPFVAFSLALGSLPYLLYAAPHVQLGGTPPLAWAGVALSGLGANVVAYLAWARGAQVLGAARTSVWNTLAPVIALMLGAALLHERLPLTVWAAAAVILGGAALANWPGRTAAPPTGGTRHNAPTG</sequence>
<comment type="similarity">
    <text evidence="2">Belongs to the EamA transporter family.</text>
</comment>
<keyword evidence="4 6" id="KW-1133">Transmembrane helix</keyword>
<dbReference type="RefSeq" id="WP_229777567.1">
    <property type="nucleotide sequence ID" value="NZ_BMQM01000002.1"/>
</dbReference>
<feature type="transmembrane region" description="Helical" evidence="6">
    <location>
        <begin position="193"/>
        <end position="214"/>
    </location>
</feature>
<name>A0ABQ2RLG8_9DEIO</name>
<evidence type="ECO:0000256" key="2">
    <source>
        <dbReference type="ARBA" id="ARBA00007362"/>
    </source>
</evidence>
<evidence type="ECO:0000313" key="9">
    <source>
        <dbReference type="Proteomes" id="UP000634308"/>
    </source>
</evidence>
<feature type="transmembrane region" description="Helical" evidence="6">
    <location>
        <begin position="139"/>
        <end position="156"/>
    </location>
</feature>
<evidence type="ECO:0000259" key="7">
    <source>
        <dbReference type="Pfam" id="PF00892"/>
    </source>
</evidence>
<comment type="subcellular location">
    <subcellularLocation>
        <location evidence="1">Membrane</location>
        <topology evidence="1">Multi-pass membrane protein</topology>
    </subcellularLocation>
</comment>
<comment type="caution">
    <text evidence="8">The sequence shown here is derived from an EMBL/GenBank/DDBJ whole genome shotgun (WGS) entry which is preliminary data.</text>
</comment>
<evidence type="ECO:0000256" key="5">
    <source>
        <dbReference type="ARBA" id="ARBA00023136"/>
    </source>
</evidence>
<evidence type="ECO:0000256" key="4">
    <source>
        <dbReference type="ARBA" id="ARBA00022989"/>
    </source>
</evidence>
<keyword evidence="5 6" id="KW-0472">Membrane</keyword>
<feature type="transmembrane region" description="Helical" evidence="6">
    <location>
        <begin position="82"/>
        <end position="105"/>
    </location>
</feature>
<feature type="transmembrane region" description="Helical" evidence="6">
    <location>
        <begin position="283"/>
        <end position="301"/>
    </location>
</feature>
<protein>
    <recommendedName>
        <fullName evidence="7">EamA domain-containing protein</fullName>
    </recommendedName>
</protein>
<feature type="domain" description="EamA" evidence="7">
    <location>
        <begin position="24"/>
        <end position="154"/>
    </location>
</feature>
<evidence type="ECO:0000256" key="6">
    <source>
        <dbReference type="SAM" id="Phobius"/>
    </source>
</evidence>
<feature type="transmembrane region" description="Helical" evidence="6">
    <location>
        <begin position="111"/>
        <end position="132"/>
    </location>
</feature>
<feature type="transmembrane region" description="Helical" evidence="6">
    <location>
        <begin position="53"/>
        <end position="70"/>
    </location>
</feature>
<dbReference type="PANTHER" id="PTHR32322">
    <property type="entry name" value="INNER MEMBRANE TRANSPORTER"/>
    <property type="match status" value="1"/>
</dbReference>
<dbReference type="InterPro" id="IPR037185">
    <property type="entry name" value="EmrE-like"/>
</dbReference>
<dbReference type="PANTHER" id="PTHR32322:SF2">
    <property type="entry name" value="EAMA DOMAIN-CONTAINING PROTEIN"/>
    <property type="match status" value="1"/>
</dbReference>
<dbReference type="Pfam" id="PF00892">
    <property type="entry name" value="EamA"/>
    <property type="match status" value="2"/>
</dbReference>
<dbReference type="EMBL" id="BMQM01000002">
    <property type="protein sequence ID" value="GGR46835.1"/>
    <property type="molecule type" value="Genomic_DNA"/>
</dbReference>
<feature type="transmembrane region" description="Helical" evidence="6">
    <location>
        <begin position="226"/>
        <end position="247"/>
    </location>
</feature>
<feature type="transmembrane region" description="Helical" evidence="6">
    <location>
        <begin position="168"/>
        <end position="186"/>
    </location>
</feature>
<feature type="transmembrane region" description="Helical" evidence="6">
    <location>
        <begin position="22"/>
        <end position="41"/>
    </location>
</feature>
<organism evidence="8 9">
    <name type="scientific">Deinococcus seoulensis</name>
    <dbReference type="NCBI Taxonomy" id="1837379"/>
    <lineage>
        <taxon>Bacteria</taxon>
        <taxon>Thermotogati</taxon>
        <taxon>Deinococcota</taxon>
        <taxon>Deinococci</taxon>
        <taxon>Deinococcales</taxon>
        <taxon>Deinococcaceae</taxon>
        <taxon>Deinococcus</taxon>
    </lineage>
</organism>
<proteinExistence type="inferred from homology"/>
<accession>A0ABQ2RLG8</accession>
<reference evidence="9" key="1">
    <citation type="journal article" date="2019" name="Int. J. Syst. Evol. Microbiol.">
        <title>The Global Catalogue of Microorganisms (GCM) 10K type strain sequencing project: providing services to taxonomists for standard genome sequencing and annotation.</title>
        <authorList>
            <consortium name="The Broad Institute Genomics Platform"/>
            <consortium name="The Broad Institute Genome Sequencing Center for Infectious Disease"/>
            <person name="Wu L."/>
            <person name="Ma J."/>
        </authorList>
    </citation>
    <scope>NUCLEOTIDE SEQUENCE [LARGE SCALE GENOMIC DNA]</scope>
    <source>
        <strain evidence="9">JCM 31404</strain>
    </source>
</reference>